<dbReference type="PANTHER" id="PTHR15243:SF0">
    <property type="entry name" value="SERINE_THREONINE-PROTEIN KINASE 19"/>
    <property type="match status" value="1"/>
</dbReference>
<feature type="region of interest" description="Disordered" evidence="2">
    <location>
        <begin position="1"/>
        <end position="61"/>
    </location>
</feature>
<comment type="similarity">
    <text evidence="1">Belongs to the STK19 family.</text>
</comment>
<dbReference type="InterPro" id="IPR018865">
    <property type="entry name" value="STK19-like"/>
</dbReference>
<dbReference type="Pfam" id="PF10494">
    <property type="entry name" value="Stk19"/>
    <property type="match status" value="1"/>
</dbReference>
<dbReference type="Proteomes" id="UP000244855">
    <property type="component" value="Unassembled WGS sequence"/>
</dbReference>
<evidence type="ECO:0000313" key="4">
    <source>
        <dbReference type="Proteomes" id="UP000244855"/>
    </source>
</evidence>
<feature type="compositionally biased region" description="Polar residues" evidence="2">
    <location>
        <begin position="1"/>
        <end position="11"/>
    </location>
</feature>
<evidence type="ECO:0000313" key="3">
    <source>
        <dbReference type="EMBL" id="PVH94962.1"/>
    </source>
</evidence>
<evidence type="ECO:0000256" key="2">
    <source>
        <dbReference type="SAM" id="MobiDB-lite"/>
    </source>
</evidence>
<dbReference type="PANTHER" id="PTHR15243">
    <property type="entry name" value="SERINE/THREONINE-PROTEIN KINASE 19"/>
    <property type="match status" value="1"/>
</dbReference>
<dbReference type="GO" id="GO:0046579">
    <property type="term" value="P:positive regulation of Ras protein signal transduction"/>
    <property type="evidence" value="ECO:0007669"/>
    <property type="project" value="TreeGrafter"/>
</dbReference>
<dbReference type="AlphaFoldDB" id="A0A2V1DA49"/>
<proteinExistence type="inferred from homology"/>
<sequence>MSFQATPARSSRITKPRKTSAAAAMGLRRSVSSSSSASPRRKSSQTKATATTTSNFHDDDEKLDDSGLVASIAADLNLRDVPQYMEYILSKMFDDIPQKGAGMSATRIPEVLNFRRALPPIVTVAHIDALNTSHTATEREIAELSQAGVLRRVIIPHRGVGPSAIGDGIVSVQEWQKRVEVHPDLPPDLKEKYMSTLHANPRKTTIPNTLFTPQELAILTSAGFLTTSTTHSTSFASLSLSGPLSSLSTAGSRHAAGSLGAVGGSSASDFIPGGVMTTTTARQNALPTSYYNFSLPNTGSHIKLLIEARTHFLSLLKKTKFKEAPVDVLREQWDGGTLPGRTKKWRVFWGLRFDWVLGECVGAGLVEVFETGSVGRAVRLAS</sequence>
<dbReference type="EMBL" id="KZ805513">
    <property type="protein sequence ID" value="PVH94962.1"/>
    <property type="molecule type" value="Genomic_DNA"/>
</dbReference>
<keyword evidence="4" id="KW-1185">Reference proteome</keyword>
<feature type="compositionally biased region" description="Low complexity" evidence="2">
    <location>
        <begin position="45"/>
        <end position="54"/>
    </location>
</feature>
<protein>
    <recommendedName>
        <fullName evidence="5">Serine-threonine protein kinase 19</fullName>
    </recommendedName>
</protein>
<evidence type="ECO:0000256" key="1">
    <source>
        <dbReference type="ARBA" id="ARBA00093458"/>
    </source>
</evidence>
<accession>A0A2V1DA49</accession>
<name>A0A2V1DA49_9PLEO</name>
<organism evidence="3 4">
    <name type="scientific">Periconia macrospinosa</name>
    <dbReference type="NCBI Taxonomy" id="97972"/>
    <lineage>
        <taxon>Eukaryota</taxon>
        <taxon>Fungi</taxon>
        <taxon>Dikarya</taxon>
        <taxon>Ascomycota</taxon>
        <taxon>Pezizomycotina</taxon>
        <taxon>Dothideomycetes</taxon>
        <taxon>Pleosporomycetidae</taxon>
        <taxon>Pleosporales</taxon>
        <taxon>Massarineae</taxon>
        <taxon>Periconiaceae</taxon>
        <taxon>Periconia</taxon>
    </lineage>
</organism>
<gene>
    <name evidence="3" type="ORF">DM02DRAFT_720998</name>
</gene>
<evidence type="ECO:0008006" key="5">
    <source>
        <dbReference type="Google" id="ProtNLM"/>
    </source>
</evidence>
<dbReference type="OrthoDB" id="3980126at2759"/>
<reference evidence="3 4" key="1">
    <citation type="journal article" date="2018" name="Sci. Rep.">
        <title>Comparative genomics provides insights into the lifestyle and reveals functional heterogeneity of dark septate endophytic fungi.</title>
        <authorList>
            <person name="Knapp D.G."/>
            <person name="Nemeth J.B."/>
            <person name="Barry K."/>
            <person name="Hainaut M."/>
            <person name="Henrissat B."/>
            <person name="Johnson J."/>
            <person name="Kuo A."/>
            <person name="Lim J.H.P."/>
            <person name="Lipzen A."/>
            <person name="Nolan M."/>
            <person name="Ohm R.A."/>
            <person name="Tamas L."/>
            <person name="Grigoriev I.V."/>
            <person name="Spatafora J.W."/>
            <person name="Nagy L.G."/>
            <person name="Kovacs G.M."/>
        </authorList>
    </citation>
    <scope>NUCLEOTIDE SEQUENCE [LARGE SCALE GENOMIC DNA]</scope>
    <source>
        <strain evidence="3 4">DSE2036</strain>
    </source>
</reference>
<feature type="compositionally biased region" description="Low complexity" evidence="2">
    <location>
        <begin position="28"/>
        <end position="38"/>
    </location>
</feature>